<dbReference type="CDD" id="cd06185">
    <property type="entry name" value="PDR_like"/>
    <property type="match status" value="1"/>
</dbReference>
<dbReference type="Proteomes" id="UP000380867">
    <property type="component" value="Unassembled WGS sequence"/>
</dbReference>
<dbReference type="Gene3D" id="3.40.50.80">
    <property type="entry name" value="Nucleotide-binding domain of ferredoxin-NADP reductase (FNR) module"/>
    <property type="match status" value="1"/>
</dbReference>
<reference evidence="10" key="1">
    <citation type="submission" date="2019-09" db="EMBL/GenBank/DDBJ databases">
        <authorList>
            <person name="Li J."/>
        </authorList>
    </citation>
    <scope>NUCLEOTIDE SEQUENCE [LARGE SCALE GENOMIC DNA]</scope>
    <source>
        <strain evidence="10">JCM 14732</strain>
    </source>
</reference>
<comment type="caution">
    <text evidence="10">The sequence shown here is derived from an EMBL/GenBank/DDBJ whole genome shotgun (WGS) entry which is preliminary data.</text>
</comment>
<dbReference type="PROSITE" id="PS51085">
    <property type="entry name" value="2FE2S_FER_2"/>
    <property type="match status" value="1"/>
</dbReference>
<dbReference type="InterPro" id="IPR001041">
    <property type="entry name" value="2Fe-2S_ferredoxin-type"/>
</dbReference>
<comment type="cofactor">
    <cofactor evidence="1">
        <name>FAD</name>
        <dbReference type="ChEBI" id="CHEBI:57692"/>
    </cofactor>
</comment>
<evidence type="ECO:0000256" key="4">
    <source>
        <dbReference type="ARBA" id="ARBA00022723"/>
    </source>
</evidence>
<dbReference type="InterPro" id="IPR017927">
    <property type="entry name" value="FAD-bd_FR_type"/>
</dbReference>
<dbReference type="SUPFAM" id="SSF54292">
    <property type="entry name" value="2Fe-2S ferredoxin-like"/>
    <property type="match status" value="1"/>
</dbReference>
<evidence type="ECO:0000259" key="9">
    <source>
        <dbReference type="PROSITE" id="PS51384"/>
    </source>
</evidence>
<dbReference type="Gene3D" id="3.10.20.30">
    <property type="match status" value="1"/>
</dbReference>
<dbReference type="OrthoDB" id="3807506at2"/>
<keyword evidence="4" id="KW-0479">Metal-binding</keyword>
<keyword evidence="11" id="KW-1185">Reference proteome</keyword>
<dbReference type="InterPro" id="IPR017938">
    <property type="entry name" value="Riboflavin_synthase-like_b-brl"/>
</dbReference>
<evidence type="ECO:0000256" key="1">
    <source>
        <dbReference type="ARBA" id="ARBA00001974"/>
    </source>
</evidence>
<keyword evidence="5" id="KW-0560">Oxidoreductase</keyword>
<dbReference type="SUPFAM" id="SSF52343">
    <property type="entry name" value="Ferredoxin reductase-like, C-terminal NADP-linked domain"/>
    <property type="match status" value="1"/>
</dbReference>
<dbReference type="PROSITE" id="PS51384">
    <property type="entry name" value="FAD_FR"/>
    <property type="match status" value="1"/>
</dbReference>
<keyword evidence="2" id="KW-0285">Flavoprotein</keyword>
<dbReference type="Gene3D" id="2.40.30.10">
    <property type="entry name" value="Translation factors"/>
    <property type="match status" value="1"/>
</dbReference>
<dbReference type="CDD" id="cd00207">
    <property type="entry name" value="fer2"/>
    <property type="match status" value="1"/>
</dbReference>
<protein>
    <submittedName>
        <fullName evidence="10">Oxidoreductase</fullName>
    </submittedName>
</protein>
<dbReference type="InterPro" id="IPR039261">
    <property type="entry name" value="FNR_nucleotide-bd"/>
</dbReference>
<dbReference type="GO" id="GO:0016491">
    <property type="term" value="F:oxidoreductase activity"/>
    <property type="evidence" value="ECO:0007669"/>
    <property type="project" value="UniProtKB-KW"/>
</dbReference>
<dbReference type="GO" id="GO:0051537">
    <property type="term" value="F:2 iron, 2 sulfur cluster binding"/>
    <property type="evidence" value="ECO:0007669"/>
    <property type="project" value="UniProtKB-KW"/>
</dbReference>
<feature type="domain" description="FAD-binding FR-type" evidence="9">
    <location>
        <begin position="4"/>
        <end position="106"/>
    </location>
</feature>
<keyword evidence="3" id="KW-0001">2Fe-2S</keyword>
<dbReference type="GO" id="GO:0046872">
    <property type="term" value="F:metal ion binding"/>
    <property type="evidence" value="ECO:0007669"/>
    <property type="project" value="UniProtKB-KW"/>
</dbReference>
<keyword evidence="7" id="KW-0411">Iron-sulfur</keyword>
<dbReference type="InterPro" id="IPR036010">
    <property type="entry name" value="2Fe-2S_ferredoxin-like_sf"/>
</dbReference>
<dbReference type="PRINTS" id="PR00409">
    <property type="entry name" value="PHDIOXRDTASE"/>
</dbReference>
<dbReference type="PROSITE" id="PS00197">
    <property type="entry name" value="2FE2S_FER_1"/>
    <property type="match status" value="1"/>
</dbReference>
<proteinExistence type="predicted"/>
<evidence type="ECO:0000313" key="10">
    <source>
        <dbReference type="EMBL" id="KAA1394288.1"/>
    </source>
</evidence>
<dbReference type="EMBL" id="SDPQ02000004">
    <property type="protein sequence ID" value="KAA1394288.1"/>
    <property type="molecule type" value="Genomic_DNA"/>
</dbReference>
<dbReference type="AlphaFoldDB" id="A0A5M4F999"/>
<organism evidence="10 11">
    <name type="scientific">Aeromicrobium ginsengisoli</name>
    <dbReference type="NCBI Taxonomy" id="363867"/>
    <lineage>
        <taxon>Bacteria</taxon>
        <taxon>Bacillati</taxon>
        <taxon>Actinomycetota</taxon>
        <taxon>Actinomycetes</taxon>
        <taxon>Propionibacteriales</taxon>
        <taxon>Nocardioidaceae</taxon>
        <taxon>Aeromicrobium</taxon>
    </lineage>
</organism>
<evidence type="ECO:0000256" key="6">
    <source>
        <dbReference type="ARBA" id="ARBA00023004"/>
    </source>
</evidence>
<evidence type="ECO:0000259" key="8">
    <source>
        <dbReference type="PROSITE" id="PS51085"/>
    </source>
</evidence>
<dbReference type="Pfam" id="PF00175">
    <property type="entry name" value="NAD_binding_1"/>
    <property type="match status" value="1"/>
</dbReference>
<evidence type="ECO:0000313" key="11">
    <source>
        <dbReference type="Proteomes" id="UP000380867"/>
    </source>
</evidence>
<dbReference type="InterPro" id="IPR050415">
    <property type="entry name" value="MRET"/>
</dbReference>
<sequence>MHEESKIATRVVTRTEAADGVLTIELGSTDGTDLPAWSPGAHIDLDLAPDLTRQYSLCGDPDNRARWRIGVLREPSSRGGSSHVHDRLFPGTDVTARGPRNHFALEPSDHYVFIAGGIGITPILPMVREAQRRGATWELHYGGRSRSSMAFRDELEMLGGGEVELHPQDERGLLDLQGILGTPRADALVYCCGPEPLLYAVEAATAAWPSGALHVERFAPKGFNEPASADAFEVELAESGLTITVTPDQSILEAVRASGVEAWSSCEEGTCGTCETVVLAGEPDHRDSVLSPDEQASNETMMICVSRAACPKLTLEL</sequence>
<gene>
    <name evidence="10" type="ORF">ESP70_018980</name>
</gene>
<evidence type="ECO:0000256" key="5">
    <source>
        <dbReference type="ARBA" id="ARBA00023002"/>
    </source>
</evidence>
<dbReference type="InterPro" id="IPR012675">
    <property type="entry name" value="Beta-grasp_dom_sf"/>
</dbReference>
<name>A0A5M4F999_9ACTN</name>
<keyword evidence="6" id="KW-0408">Iron</keyword>
<dbReference type="Pfam" id="PF00111">
    <property type="entry name" value="Fer2"/>
    <property type="match status" value="1"/>
</dbReference>
<accession>A0A5M4F999</accession>
<dbReference type="RefSeq" id="WP_149690898.1">
    <property type="nucleotide sequence ID" value="NZ_SDPQ02000004.1"/>
</dbReference>
<evidence type="ECO:0000256" key="3">
    <source>
        <dbReference type="ARBA" id="ARBA00022714"/>
    </source>
</evidence>
<dbReference type="PANTHER" id="PTHR47354:SF1">
    <property type="entry name" value="CARNITINE MONOOXYGENASE REDUCTASE SUBUNIT"/>
    <property type="match status" value="1"/>
</dbReference>
<feature type="domain" description="2Fe-2S ferredoxin-type" evidence="8">
    <location>
        <begin position="232"/>
        <end position="317"/>
    </location>
</feature>
<evidence type="ECO:0000256" key="2">
    <source>
        <dbReference type="ARBA" id="ARBA00022630"/>
    </source>
</evidence>
<dbReference type="InterPro" id="IPR006058">
    <property type="entry name" value="2Fe2S_fd_BS"/>
</dbReference>
<evidence type="ECO:0000256" key="7">
    <source>
        <dbReference type="ARBA" id="ARBA00023014"/>
    </source>
</evidence>
<dbReference type="InterPro" id="IPR001433">
    <property type="entry name" value="OxRdtase_FAD/NAD-bd"/>
</dbReference>
<dbReference type="SUPFAM" id="SSF63380">
    <property type="entry name" value="Riboflavin synthase domain-like"/>
    <property type="match status" value="1"/>
</dbReference>
<dbReference type="PANTHER" id="PTHR47354">
    <property type="entry name" value="NADH OXIDOREDUCTASE HCR"/>
    <property type="match status" value="1"/>
</dbReference>